<comment type="function">
    <text evidence="5">Part of the twin-arginine translocation (Tat) system that transports large folded proteins containing a characteristic twin-arginine motif in their signal peptide across membranes.</text>
</comment>
<dbReference type="PANTHER" id="PTHR30371:SF0">
    <property type="entry name" value="SEC-INDEPENDENT PROTEIN TRANSLOCASE PROTEIN TATC, CHLOROPLASTIC-RELATED"/>
    <property type="match status" value="1"/>
</dbReference>
<keyword evidence="2 5" id="KW-0812">Transmembrane</keyword>
<comment type="subunit">
    <text evidence="5">Forms a complex with TatA.</text>
</comment>
<comment type="caution">
    <text evidence="6">The sequence shown here is derived from an EMBL/GenBank/DDBJ whole genome shotgun (WGS) entry which is preliminary data.</text>
</comment>
<dbReference type="STRING" id="263475.AMD00_21085"/>
<keyword evidence="5" id="KW-0811">Translocation</keyword>
<evidence type="ECO:0000256" key="4">
    <source>
        <dbReference type="ARBA" id="ARBA00023136"/>
    </source>
</evidence>
<keyword evidence="3 5" id="KW-1133">Transmembrane helix</keyword>
<keyword evidence="5" id="KW-0653">Protein transport</keyword>
<dbReference type="PATRIC" id="fig|263475.3.peg.3073"/>
<sequence length="257" mass="29916">MNNNELTIIEHIEELRKRLYIVAVFFVISVVGSFFLAEPLIHFLQFNSEEAQQLQLHSFKVTDPVKVYFQVIFILSVVITSPIILYQIWSFISPGLYEKERRVTLSYIPYSVLLFLGGVVFSYEVLFPYIIKFMMQMSVELDVQQTIGINEYFQFLMQITLPFGVIFQLPIVVLFLTRLGIITPMMLAKVRKYAYFILLVIAAIITPPDIMSHMFVTLPLCILYEISILISRAGYRKYLRAEQQRQIELANNPSTDE</sequence>
<dbReference type="Proteomes" id="UP000036867">
    <property type="component" value="Unassembled WGS sequence"/>
</dbReference>
<dbReference type="EMBL" id="LILB01000008">
    <property type="protein sequence ID" value="KOO48091.1"/>
    <property type="molecule type" value="Genomic_DNA"/>
</dbReference>
<dbReference type="AlphaFoldDB" id="A0A0M0LAL9"/>
<dbReference type="GO" id="GO:0043953">
    <property type="term" value="P:protein transport by the Tat complex"/>
    <property type="evidence" value="ECO:0007669"/>
    <property type="project" value="UniProtKB-UniRule"/>
</dbReference>
<keyword evidence="5" id="KW-0813">Transport</keyword>
<accession>A0A0M0LAL9</accession>
<dbReference type="PRINTS" id="PR01840">
    <property type="entry name" value="TATCFAMILY"/>
</dbReference>
<dbReference type="NCBIfam" id="TIGR00945">
    <property type="entry name" value="tatC"/>
    <property type="match status" value="1"/>
</dbReference>
<evidence type="ECO:0000256" key="2">
    <source>
        <dbReference type="ARBA" id="ARBA00022692"/>
    </source>
</evidence>
<name>A0A0M0LAL9_9BACL</name>
<evidence type="ECO:0000256" key="1">
    <source>
        <dbReference type="ARBA" id="ARBA00004141"/>
    </source>
</evidence>
<dbReference type="GO" id="GO:0065002">
    <property type="term" value="P:intracellular protein transmembrane transport"/>
    <property type="evidence" value="ECO:0007669"/>
    <property type="project" value="TreeGrafter"/>
</dbReference>
<evidence type="ECO:0000256" key="3">
    <source>
        <dbReference type="ARBA" id="ARBA00022989"/>
    </source>
</evidence>
<dbReference type="Pfam" id="PF00902">
    <property type="entry name" value="TatC"/>
    <property type="match status" value="1"/>
</dbReference>
<dbReference type="GO" id="GO:0009977">
    <property type="term" value="F:proton motive force dependent protein transmembrane transporter activity"/>
    <property type="evidence" value="ECO:0007669"/>
    <property type="project" value="TreeGrafter"/>
</dbReference>
<dbReference type="HAMAP" id="MF_00902">
    <property type="entry name" value="TatC"/>
    <property type="match status" value="1"/>
</dbReference>
<keyword evidence="5" id="KW-1003">Cell membrane</keyword>
<dbReference type="OrthoDB" id="9777044at2"/>
<evidence type="ECO:0000313" key="7">
    <source>
        <dbReference type="Proteomes" id="UP000036867"/>
    </source>
</evidence>
<keyword evidence="4 5" id="KW-0472">Membrane</keyword>
<dbReference type="RefSeq" id="WP_053418962.1">
    <property type="nucleotide sequence ID" value="NZ_LILB01000008.1"/>
</dbReference>
<organism evidence="6 7">
    <name type="scientific">Viridibacillus arvi</name>
    <dbReference type="NCBI Taxonomy" id="263475"/>
    <lineage>
        <taxon>Bacteria</taxon>
        <taxon>Bacillati</taxon>
        <taxon>Bacillota</taxon>
        <taxon>Bacilli</taxon>
        <taxon>Bacillales</taxon>
        <taxon>Caryophanaceae</taxon>
        <taxon>Viridibacillus</taxon>
    </lineage>
</organism>
<reference evidence="7" key="1">
    <citation type="submission" date="2015-08" db="EMBL/GenBank/DDBJ databases">
        <title>Fjat-10028 dsm 16317.</title>
        <authorList>
            <person name="Liu B."/>
            <person name="Wang J."/>
            <person name="Zhu Y."/>
            <person name="Liu G."/>
            <person name="Chen Q."/>
            <person name="Chen Z."/>
            <person name="Lan J."/>
            <person name="Che J."/>
            <person name="Ge C."/>
            <person name="Shi H."/>
            <person name="Pan Z."/>
            <person name="Liu X."/>
        </authorList>
    </citation>
    <scope>NUCLEOTIDE SEQUENCE [LARGE SCALE GENOMIC DNA]</scope>
    <source>
        <strain evidence="7">DSM 16317</strain>
    </source>
</reference>
<evidence type="ECO:0000256" key="5">
    <source>
        <dbReference type="HAMAP-Rule" id="MF_00902"/>
    </source>
</evidence>
<dbReference type="PROSITE" id="PS01218">
    <property type="entry name" value="TATC"/>
    <property type="match status" value="1"/>
</dbReference>
<dbReference type="GeneID" id="301138595"/>
<dbReference type="PANTHER" id="PTHR30371">
    <property type="entry name" value="SEC-INDEPENDENT PROTEIN TRANSLOCASE PROTEIN TATC"/>
    <property type="match status" value="1"/>
</dbReference>
<evidence type="ECO:0000313" key="6">
    <source>
        <dbReference type="EMBL" id="KOO48091.1"/>
    </source>
</evidence>
<proteinExistence type="inferred from homology"/>
<keyword evidence="7" id="KW-1185">Reference proteome</keyword>
<dbReference type="GO" id="GO:0033281">
    <property type="term" value="C:TAT protein transport complex"/>
    <property type="evidence" value="ECO:0007669"/>
    <property type="project" value="UniProtKB-UniRule"/>
</dbReference>
<comment type="similarity">
    <text evidence="5">Belongs to the TatC family.</text>
</comment>
<protein>
    <recommendedName>
        <fullName evidence="5">Sec-independent protein translocase protein TatC</fullName>
    </recommendedName>
</protein>
<dbReference type="InterPro" id="IPR019820">
    <property type="entry name" value="Sec-indep_translocase_CS"/>
</dbReference>
<gene>
    <name evidence="5" type="primary">tatC</name>
    <name evidence="6" type="ORF">AMD00_21085</name>
</gene>
<dbReference type="InterPro" id="IPR002033">
    <property type="entry name" value="TatC"/>
</dbReference>
<comment type="subcellular location">
    <subcellularLocation>
        <location evidence="5">Cell membrane</location>
        <topology evidence="5">Multi-pass membrane protein</topology>
    </subcellularLocation>
    <subcellularLocation>
        <location evidence="1">Membrane</location>
        <topology evidence="1">Multi-pass membrane protein</topology>
    </subcellularLocation>
</comment>